<protein>
    <recommendedName>
        <fullName evidence="5">TNase-like domain-containing protein</fullName>
    </recommendedName>
</protein>
<dbReference type="InterPro" id="IPR002071">
    <property type="entry name" value="Thermonucl_AS"/>
</dbReference>
<feature type="signal peptide" evidence="4">
    <location>
        <begin position="1"/>
        <end position="21"/>
    </location>
</feature>
<name>A0A419ERH5_9BACT</name>
<gene>
    <name evidence="6" type="ORF">C4532_17110</name>
</gene>
<dbReference type="GO" id="GO:0004519">
    <property type="term" value="F:endonuclease activity"/>
    <property type="evidence" value="ECO:0007669"/>
    <property type="project" value="UniProtKB-KW"/>
</dbReference>
<evidence type="ECO:0000256" key="4">
    <source>
        <dbReference type="SAM" id="SignalP"/>
    </source>
</evidence>
<dbReference type="EMBL" id="QZKI01000121">
    <property type="protein sequence ID" value="RJP65944.1"/>
    <property type="molecule type" value="Genomic_DNA"/>
</dbReference>
<keyword evidence="3" id="KW-0378">Hydrolase</keyword>
<dbReference type="InterPro" id="IPR035451">
    <property type="entry name" value="Ada-like_dom_sf"/>
</dbReference>
<dbReference type="InterPro" id="IPR035437">
    <property type="entry name" value="SNase_OB-fold_sf"/>
</dbReference>
<proteinExistence type="predicted"/>
<evidence type="ECO:0000256" key="1">
    <source>
        <dbReference type="ARBA" id="ARBA00022722"/>
    </source>
</evidence>
<evidence type="ECO:0000313" key="6">
    <source>
        <dbReference type="EMBL" id="RJP65944.1"/>
    </source>
</evidence>
<dbReference type="SUPFAM" id="SSF50199">
    <property type="entry name" value="Staphylococcal nuclease"/>
    <property type="match status" value="1"/>
</dbReference>
<dbReference type="InterPro" id="IPR016071">
    <property type="entry name" value="Staphylococal_nuclease_OB-fold"/>
</dbReference>
<dbReference type="CDD" id="cd00175">
    <property type="entry name" value="SNc"/>
    <property type="match status" value="1"/>
</dbReference>
<keyword evidence="4" id="KW-0732">Signal</keyword>
<dbReference type="GO" id="GO:0003676">
    <property type="term" value="F:nucleic acid binding"/>
    <property type="evidence" value="ECO:0007669"/>
    <property type="project" value="InterPro"/>
</dbReference>
<dbReference type="PROSITE" id="PS01284">
    <property type="entry name" value="TNASE_2"/>
    <property type="match status" value="1"/>
</dbReference>
<dbReference type="Pfam" id="PF00565">
    <property type="entry name" value="SNase"/>
    <property type="match status" value="1"/>
</dbReference>
<dbReference type="AlphaFoldDB" id="A0A419ERH5"/>
<accession>A0A419ERH5</accession>
<dbReference type="SMART" id="SM00318">
    <property type="entry name" value="SNc"/>
    <property type="match status" value="1"/>
</dbReference>
<organism evidence="6 7">
    <name type="scientific">Candidatus Abyssobacteria bacterium SURF_17</name>
    <dbReference type="NCBI Taxonomy" id="2093361"/>
    <lineage>
        <taxon>Bacteria</taxon>
        <taxon>Pseudomonadati</taxon>
        <taxon>Candidatus Hydrogenedentota</taxon>
        <taxon>Candidatus Abyssobacteria</taxon>
    </lineage>
</organism>
<dbReference type="GO" id="GO:0016787">
    <property type="term" value="F:hydrolase activity"/>
    <property type="evidence" value="ECO:0007669"/>
    <property type="project" value="UniProtKB-KW"/>
</dbReference>
<feature type="domain" description="TNase-like" evidence="5">
    <location>
        <begin position="104"/>
        <end position="236"/>
    </location>
</feature>
<dbReference type="Gene3D" id="3.40.10.10">
    <property type="entry name" value="DNA Methylphosphotriester Repair Domain"/>
    <property type="match status" value="1"/>
</dbReference>
<evidence type="ECO:0000259" key="5">
    <source>
        <dbReference type="PROSITE" id="PS50830"/>
    </source>
</evidence>
<keyword evidence="2" id="KW-0255">Endonuclease</keyword>
<dbReference type="PANTHER" id="PTHR12302:SF3">
    <property type="entry name" value="SERINE_THREONINE-PROTEIN KINASE 31"/>
    <property type="match status" value="1"/>
</dbReference>
<sequence length="301" mass="34075">MKLVRLFFLIFLILTPIILTAAVPQPDGFQEGGKVTIASLKEAYGKPLYHRQHDKQKSEKFGPFTLTYDEEIAFEIKGRQLVYYFLEGEYQARGVGDLPDDNPLRIPAKVVRVVDGDTIVIKLYNGTEGKVRYIGIDTPETKHPNKGVEYYGKEATEANKRLVENKDVELEPDVQHWDRYGRLLAYVYVGEVFVNEALVRQGYAKASTYPPNVKYQDLFLAAQREARQEKRGLWAHEPSQAIEHEELESDAPYVASKKSNVFHKASCPLAEKIAPGNMIQFNSLEEAKASGRRGCKKCCGD</sequence>
<reference evidence="6 7" key="1">
    <citation type="journal article" date="2017" name="ISME J.">
        <title>Energy and carbon metabolisms in a deep terrestrial subsurface fluid microbial community.</title>
        <authorList>
            <person name="Momper L."/>
            <person name="Jungbluth S.P."/>
            <person name="Lee M.D."/>
            <person name="Amend J.P."/>
        </authorList>
    </citation>
    <scope>NUCLEOTIDE SEQUENCE [LARGE SCALE GENOMIC DNA]</scope>
    <source>
        <strain evidence="6">SURF_17</strain>
    </source>
</reference>
<dbReference type="SUPFAM" id="SSF57884">
    <property type="entry name" value="Ada DNA repair protein, N-terminal domain (N-Ada 10)"/>
    <property type="match status" value="1"/>
</dbReference>
<dbReference type="Proteomes" id="UP000285961">
    <property type="component" value="Unassembled WGS sequence"/>
</dbReference>
<dbReference type="PROSITE" id="PS50830">
    <property type="entry name" value="TNASE_3"/>
    <property type="match status" value="1"/>
</dbReference>
<feature type="chain" id="PRO_5019519134" description="TNase-like domain-containing protein" evidence="4">
    <location>
        <begin position="22"/>
        <end position="301"/>
    </location>
</feature>
<evidence type="ECO:0000256" key="3">
    <source>
        <dbReference type="ARBA" id="ARBA00022801"/>
    </source>
</evidence>
<evidence type="ECO:0000313" key="7">
    <source>
        <dbReference type="Proteomes" id="UP000285961"/>
    </source>
</evidence>
<dbReference type="Gene3D" id="2.40.50.90">
    <property type="match status" value="1"/>
</dbReference>
<comment type="caution">
    <text evidence="6">The sequence shown here is derived from an EMBL/GenBank/DDBJ whole genome shotgun (WGS) entry which is preliminary data.</text>
</comment>
<dbReference type="PANTHER" id="PTHR12302">
    <property type="entry name" value="EBNA2 BINDING PROTEIN P100"/>
    <property type="match status" value="1"/>
</dbReference>
<keyword evidence="1" id="KW-0540">Nuclease</keyword>
<evidence type="ECO:0000256" key="2">
    <source>
        <dbReference type="ARBA" id="ARBA00022759"/>
    </source>
</evidence>